<protein>
    <submittedName>
        <fullName evidence="4">3D (Asp-Asp-Asp) domain-containing protein</fullName>
    </submittedName>
</protein>
<dbReference type="GO" id="GO:0004553">
    <property type="term" value="F:hydrolase activity, hydrolyzing O-glycosyl compounds"/>
    <property type="evidence" value="ECO:0007669"/>
    <property type="project" value="InterPro"/>
</dbReference>
<evidence type="ECO:0000313" key="5">
    <source>
        <dbReference type="Proteomes" id="UP000198618"/>
    </source>
</evidence>
<dbReference type="SUPFAM" id="SSF50685">
    <property type="entry name" value="Barwin-like endoglucanases"/>
    <property type="match status" value="1"/>
</dbReference>
<dbReference type="RefSeq" id="WP_090870910.1">
    <property type="nucleotide sequence ID" value="NZ_FOHE01000013.1"/>
</dbReference>
<dbReference type="InterPro" id="IPR036908">
    <property type="entry name" value="RlpA-like_sf"/>
</dbReference>
<dbReference type="GO" id="GO:0019867">
    <property type="term" value="C:outer membrane"/>
    <property type="evidence" value="ECO:0007669"/>
    <property type="project" value="InterPro"/>
</dbReference>
<dbReference type="GO" id="GO:0009254">
    <property type="term" value="P:peptidoglycan turnover"/>
    <property type="evidence" value="ECO:0007669"/>
    <property type="project" value="InterPro"/>
</dbReference>
<evidence type="ECO:0000256" key="2">
    <source>
        <dbReference type="SAM" id="SignalP"/>
    </source>
</evidence>
<dbReference type="CDD" id="cd22786">
    <property type="entry name" value="DPBB_YuiC-like"/>
    <property type="match status" value="1"/>
</dbReference>
<organism evidence="4 5">
    <name type="scientific">Oceanobacillus limi</name>
    <dbReference type="NCBI Taxonomy" id="930131"/>
    <lineage>
        <taxon>Bacteria</taxon>
        <taxon>Bacillati</taxon>
        <taxon>Bacillota</taxon>
        <taxon>Bacilli</taxon>
        <taxon>Bacillales</taxon>
        <taxon>Bacillaceae</taxon>
        <taxon>Oceanobacillus</taxon>
    </lineage>
</organism>
<name>A0A1I0F152_9BACI</name>
<dbReference type="CDD" id="cd00118">
    <property type="entry name" value="LysM"/>
    <property type="match status" value="2"/>
</dbReference>
<dbReference type="InterPro" id="IPR018392">
    <property type="entry name" value="LysM"/>
</dbReference>
<dbReference type="InterPro" id="IPR010611">
    <property type="entry name" value="3D_dom"/>
</dbReference>
<dbReference type="InterPro" id="IPR051933">
    <property type="entry name" value="Resuscitation_pf_RpfB"/>
</dbReference>
<dbReference type="Proteomes" id="UP000198618">
    <property type="component" value="Unassembled WGS sequence"/>
</dbReference>
<reference evidence="4 5" key="1">
    <citation type="submission" date="2016-10" db="EMBL/GenBank/DDBJ databases">
        <authorList>
            <person name="de Groot N.N."/>
        </authorList>
    </citation>
    <scope>NUCLEOTIDE SEQUENCE [LARGE SCALE GENOMIC DNA]</scope>
    <source>
        <strain evidence="4 5">IBRC-M 10780</strain>
    </source>
</reference>
<dbReference type="Gene3D" id="2.40.40.10">
    <property type="entry name" value="RlpA-like domain"/>
    <property type="match status" value="1"/>
</dbReference>
<evidence type="ECO:0000259" key="3">
    <source>
        <dbReference type="PROSITE" id="PS51782"/>
    </source>
</evidence>
<feature type="chain" id="PRO_5011446423" evidence="2">
    <location>
        <begin position="25"/>
        <end position="237"/>
    </location>
</feature>
<dbReference type="PANTHER" id="PTHR39160:SF6">
    <property type="entry name" value="CELL WALL-BINDING PROTEIN YOCH"/>
    <property type="match status" value="1"/>
</dbReference>
<gene>
    <name evidence="4" type="ORF">SAMN05216389_11371</name>
</gene>
<feature type="domain" description="LysM" evidence="3">
    <location>
        <begin position="70"/>
        <end position="113"/>
    </location>
</feature>
<feature type="signal peptide" evidence="2">
    <location>
        <begin position="1"/>
        <end position="24"/>
    </location>
</feature>
<dbReference type="PROSITE" id="PS51782">
    <property type="entry name" value="LYSM"/>
    <property type="match status" value="2"/>
</dbReference>
<dbReference type="Pfam" id="PF06725">
    <property type="entry name" value="3D"/>
    <property type="match status" value="1"/>
</dbReference>
<dbReference type="EMBL" id="FOHE01000013">
    <property type="protein sequence ID" value="SET51730.1"/>
    <property type="molecule type" value="Genomic_DNA"/>
</dbReference>
<evidence type="ECO:0000313" key="4">
    <source>
        <dbReference type="EMBL" id="SET51730.1"/>
    </source>
</evidence>
<dbReference type="OrthoDB" id="9798935at2"/>
<dbReference type="Gene3D" id="3.10.350.10">
    <property type="entry name" value="LysM domain"/>
    <property type="match status" value="2"/>
</dbReference>
<keyword evidence="5" id="KW-1185">Reference proteome</keyword>
<dbReference type="SUPFAM" id="SSF54106">
    <property type="entry name" value="LysM domain"/>
    <property type="match status" value="2"/>
</dbReference>
<dbReference type="SMART" id="SM00257">
    <property type="entry name" value="LysM"/>
    <property type="match status" value="2"/>
</dbReference>
<sequence>MKKLVAGIALISLIAGVSVNNVSAEEYEVEKGDSLWKIAQEFDTTINEIIEINDLEETVIFPEQKLQIYEEYEVRKGDTLYGIGKKYDVSVDELMEWNELSSDLIVIGQVLSIVTTSDEAEIRAASTVSEDGVASNVEPEGKTISVSATAYTAECDGCSGITYTGINLNENRNAKVIAVDPSVIPLGTEVYVEGYGYAIAGDIGSAIKGNRIDIHLPTKKEALEWGVRTVNVTIMNE</sequence>
<evidence type="ECO:0000256" key="1">
    <source>
        <dbReference type="ARBA" id="ARBA00022729"/>
    </source>
</evidence>
<accession>A0A1I0F152</accession>
<dbReference type="Pfam" id="PF01476">
    <property type="entry name" value="LysM"/>
    <property type="match status" value="2"/>
</dbReference>
<keyword evidence="1 2" id="KW-0732">Signal</keyword>
<dbReference type="PANTHER" id="PTHR39160">
    <property type="entry name" value="CELL WALL-BINDING PROTEIN YOCH"/>
    <property type="match status" value="1"/>
</dbReference>
<feature type="domain" description="LysM" evidence="3">
    <location>
        <begin position="25"/>
        <end position="68"/>
    </location>
</feature>
<dbReference type="AlphaFoldDB" id="A0A1I0F152"/>
<dbReference type="STRING" id="930131.SAMN05216389_11371"/>
<dbReference type="InterPro" id="IPR036779">
    <property type="entry name" value="LysM_dom_sf"/>
</dbReference>
<proteinExistence type="predicted"/>